<evidence type="ECO:0008006" key="3">
    <source>
        <dbReference type="Google" id="ProtNLM"/>
    </source>
</evidence>
<dbReference type="SUPFAM" id="SSF56672">
    <property type="entry name" value="DNA/RNA polymerases"/>
    <property type="match status" value="1"/>
</dbReference>
<dbReference type="AlphaFoldDB" id="A0A533I3R8"/>
<dbReference type="Proteomes" id="UP000315344">
    <property type="component" value="Unassembled WGS sequence"/>
</dbReference>
<accession>A0A533I3R8</accession>
<dbReference type="Gene3D" id="3.30.70.370">
    <property type="match status" value="1"/>
</dbReference>
<dbReference type="Gene3D" id="1.10.150.20">
    <property type="entry name" value="5' to 3' exonuclease, C-terminal subdomain"/>
    <property type="match status" value="1"/>
</dbReference>
<evidence type="ECO:0000313" key="1">
    <source>
        <dbReference type="EMBL" id="TKW65167.1"/>
    </source>
</evidence>
<proteinExistence type="predicted"/>
<organism evidence="1 2">
    <name type="scientific">Paracoccus denitrificans</name>
    <dbReference type="NCBI Taxonomy" id="266"/>
    <lineage>
        <taxon>Bacteria</taxon>
        <taxon>Pseudomonadati</taxon>
        <taxon>Pseudomonadota</taxon>
        <taxon>Alphaproteobacteria</taxon>
        <taxon>Rhodobacterales</taxon>
        <taxon>Paracoccaceae</taxon>
        <taxon>Paracoccus</taxon>
    </lineage>
</organism>
<comment type="caution">
    <text evidence="1">The sequence shown here is derived from an EMBL/GenBank/DDBJ whole genome shotgun (WGS) entry which is preliminary data.</text>
</comment>
<gene>
    <name evidence="1" type="ORF">DI616_15685</name>
</gene>
<evidence type="ECO:0000313" key="2">
    <source>
        <dbReference type="Proteomes" id="UP000315344"/>
    </source>
</evidence>
<dbReference type="InterPro" id="IPR043502">
    <property type="entry name" value="DNA/RNA_pol_sf"/>
</dbReference>
<reference evidence="1 2" key="1">
    <citation type="journal article" date="2017" name="Nat. Commun.">
        <title>In situ click chemistry generation of cyclooxygenase-2 inhibitors.</title>
        <authorList>
            <person name="Bhardwaj A."/>
            <person name="Kaur J."/>
            <person name="Wuest M."/>
            <person name="Wuest F."/>
        </authorList>
    </citation>
    <scope>NUCLEOTIDE SEQUENCE [LARGE SCALE GENOMIC DNA]</scope>
    <source>
        <strain evidence="1">S2_012_000_R3_94</strain>
    </source>
</reference>
<sequence length="201" mass="22815">MMKQLGWDKEKALQVEERYHSLYKHSDDYIAARIQQACKDGYVEVAFGLRVRTPMLGRSILGTKVTPYEAAAEGRTVGNAMGQSYGLLNNRAAIAFMEKVYASPYRYDVMPICLIHDSIYLLVKNDLATLEWVNRELTTAMSWQDLPEIDHPTVKLGAEMDIHYVNWAQPITIPADADQATIARICAEGKKKYDEKNLQQV</sequence>
<name>A0A533I3R8_PARDE</name>
<dbReference type="EMBL" id="VAFL01000015">
    <property type="protein sequence ID" value="TKW65167.1"/>
    <property type="molecule type" value="Genomic_DNA"/>
</dbReference>
<protein>
    <recommendedName>
        <fullName evidence="3">DNA-directed DNA polymerase family A palm domain-containing protein</fullName>
    </recommendedName>
</protein>